<keyword evidence="2" id="KW-1185">Reference proteome</keyword>
<protein>
    <recommendedName>
        <fullName evidence="3">Type VI secretion protein</fullName>
    </recommendedName>
</protein>
<accession>A0A4D4KEQ4</accession>
<name>A0A4D4KEQ4_9ACTN</name>
<dbReference type="AlphaFoldDB" id="A0A4D4KEQ4"/>
<dbReference type="Proteomes" id="UP000299290">
    <property type="component" value="Unassembled WGS sequence"/>
</dbReference>
<comment type="caution">
    <text evidence="1">The sequence shown here is derived from an EMBL/GenBank/DDBJ whole genome shotgun (WGS) entry which is preliminary data.</text>
</comment>
<evidence type="ECO:0000313" key="2">
    <source>
        <dbReference type="Proteomes" id="UP000299290"/>
    </source>
</evidence>
<sequence>MAQSRVLFGAQRGESAAHTVLEAVGPVLVVTSDPELWSTTKDARAKLGPTHVFDPSHLLDTPARLRWNPASDCGSRDIAAARATALLAPVRPMHAMDRPMAEVAETMLRCWLHAAAVDGRPFRHVHRWAQGSSAHEPVKILRTHPKAAGGAAGELEATLTAHRERRDMAQELTARALGALSSIHIRDACNPGRADTLALESFVAEGGTLYLMGESIEDPRTHPGAMPLLTALASDVVEHGRRMAERSSSGRLDPPLTLVLDDVAAVAPLPALPDLLTQGAAQGLPTLALMRSQEQARARWPHRSLVGQ</sequence>
<dbReference type="Gene3D" id="3.40.50.300">
    <property type="entry name" value="P-loop containing nucleotide triphosphate hydrolases"/>
    <property type="match status" value="1"/>
</dbReference>
<evidence type="ECO:0008006" key="3">
    <source>
        <dbReference type="Google" id="ProtNLM"/>
    </source>
</evidence>
<dbReference type="InterPro" id="IPR027417">
    <property type="entry name" value="P-loop_NTPase"/>
</dbReference>
<evidence type="ECO:0000313" key="1">
    <source>
        <dbReference type="EMBL" id="GDY44373.1"/>
    </source>
</evidence>
<dbReference type="CDD" id="cd01127">
    <property type="entry name" value="TrwB_TraG_TraD_VirD4"/>
    <property type="match status" value="1"/>
</dbReference>
<proteinExistence type="predicted"/>
<gene>
    <name evidence="1" type="ORF">SANT12839_052550</name>
</gene>
<reference evidence="1 2" key="1">
    <citation type="journal article" date="2020" name="Int. J. Syst. Evol. Microbiol.">
        <title>Reclassification of Streptomyces castelarensis and Streptomyces sporoclivatus as later heterotypic synonyms of Streptomyces antimycoticus.</title>
        <authorList>
            <person name="Komaki H."/>
            <person name="Tamura T."/>
        </authorList>
    </citation>
    <scope>NUCLEOTIDE SEQUENCE [LARGE SCALE GENOMIC DNA]</scope>
    <source>
        <strain evidence="1 2">NBRC 12839</strain>
    </source>
</reference>
<dbReference type="SUPFAM" id="SSF52540">
    <property type="entry name" value="P-loop containing nucleoside triphosphate hydrolases"/>
    <property type="match status" value="1"/>
</dbReference>
<organism evidence="1 2">
    <name type="scientific">Streptomyces antimycoticus</name>
    <dbReference type="NCBI Taxonomy" id="68175"/>
    <lineage>
        <taxon>Bacteria</taxon>
        <taxon>Bacillati</taxon>
        <taxon>Actinomycetota</taxon>
        <taxon>Actinomycetes</taxon>
        <taxon>Kitasatosporales</taxon>
        <taxon>Streptomycetaceae</taxon>
        <taxon>Streptomyces</taxon>
        <taxon>Streptomyces violaceusniger group</taxon>
    </lineage>
</organism>
<dbReference type="EMBL" id="BJHV01000001">
    <property type="protein sequence ID" value="GDY44373.1"/>
    <property type="molecule type" value="Genomic_DNA"/>
</dbReference>